<evidence type="ECO:0000259" key="1">
    <source>
        <dbReference type="Pfam" id="PF13456"/>
    </source>
</evidence>
<dbReference type="EMBL" id="JACGWN010000010">
    <property type="protein sequence ID" value="KAL0427004.1"/>
    <property type="molecule type" value="Genomic_DNA"/>
</dbReference>
<gene>
    <name evidence="2" type="ORF">Slati_2875200</name>
</gene>
<dbReference type="InterPro" id="IPR036397">
    <property type="entry name" value="RNaseH_sf"/>
</dbReference>
<dbReference type="PANTHER" id="PTHR48475">
    <property type="entry name" value="RIBONUCLEASE H"/>
    <property type="match status" value="1"/>
</dbReference>
<sequence>MKLKFSTVAGVSEVMVSNTQHKSYVEFVKGGSRKDRGIEPHDRNREKGKNLTLYDEKGNKVPTRAQPTEELLSIQLVLEEPNNTTRISSHLVHIPLRIASLSFFKPVEALYLYLALSEHIVSSMLIKEEDGKPKPIYYVGMTLNNATLSLKGDKLEFSLKFEFKASNNEIEYVALMTGIKINLDVEARNLMACSNSQLVTSHMEGTYNVNEDKLKEYLREITELKSRLKSFQLY</sequence>
<dbReference type="Pfam" id="PF13456">
    <property type="entry name" value="RVT_3"/>
    <property type="match status" value="1"/>
</dbReference>
<dbReference type="InterPro" id="IPR002156">
    <property type="entry name" value="RNaseH_domain"/>
</dbReference>
<name>A0AAW2VDE2_9LAMI</name>
<proteinExistence type="predicted"/>
<evidence type="ECO:0000313" key="2">
    <source>
        <dbReference type="EMBL" id="KAL0427004.1"/>
    </source>
</evidence>
<reference evidence="2" key="1">
    <citation type="submission" date="2020-06" db="EMBL/GenBank/DDBJ databases">
        <authorList>
            <person name="Li T."/>
            <person name="Hu X."/>
            <person name="Zhang T."/>
            <person name="Song X."/>
            <person name="Zhang H."/>
            <person name="Dai N."/>
            <person name="Sheng W."/>
            <person name="Hou X."/>
            <person name="Wei L."/>
        </authorList>
    </citation>
    <scope>NUCLEOTIDE SEQUENCE</scope>
    <source>
        <strain evidence="2">KEN1</strain>
        <tissue evidence="2">Leaf</tissue>
    </source>
</reference>
<organism evidence="2">
    <name type="scientific">Sesamum latifolium</name>
    <dbReference type="NCBI Taxonomy" id="2727402"/>
    <lineage>
        <taxon>Eukaryota</taxon>
        <taxon>Viridiplantae</taxon>
        <taxon>Streptophyta</taxon>
        <taxon>Embryophyta</taxon>
        <taxon>Tracheophyta</taxon>
        <taxon>Spermatophyta</taxon>
        <taxon>Magnoliopsida</taxon>
        <taxon>eudicotyledons</taxon>
        <taxon>Gunneridae</taxon>
        <taxon>Pentapetalae</taxon>
        <taxon>asterids</taxon>
        <taxon>lamiids</taxon>
        <taxon>Lamiales</taxon>
        <taxon>Pedaliaceae</taxon>
        <taxon>Sesamum</taxon>
    </lineage>
</organism>
<protein>
    <recommendedName>
        <fullName evidence="1">RNase H type-1 domain-containing protein</fullName>
    </recommendedName>
</protein>
<accession>A0AAW2VDE2</accession>
<dbReference type="GO" id="GO:0004523">
    <property type="term" value="F:RNA-DNA hybrid ribonuclease activity"/>
    <property type="evidence" value="ECO:0007669"/>
    <property type="project" value="InterPro"/>
</dbReference>
<dbReference type="PANTHER" id="PTHR48475:SF2">
    <property type="entry name" value="RIBONUCLEASE H"/>
    <property type="match status" value="1"/>
</dbReference>
<dbReference type="SUPFAM" id="SSF53098">
    <property type="entry name" value="Ribonuclease H-like"/>
    <property type="match status" value="1"/>
</dbReference>
<dbReference type="InterPro" id="IPR012337">
    <property type="entry name" value="RNaseH-like_sf"/>
</dbReference>
<comment type="caution">
    <text evidence="2">The sequence shown here is derived from an EMBL/GenBank/DDBJ whole genome shotgun (WGS) entry which is preliminary data.</text>
</comment>
<dbReference type="GO" id="GO:0003676">
    <property type="term" value="F:nucleic acid binding"/>
    <property type="evidence" value="ECO:0007669"/>
    <property type="project" value="InterPro"/>
</dbReference>
<feature type="domain" description="RNase H type-1" evidence="1">
    <location>
        <begin position="157"/>
        <end position="233"/>
    </location>
</feature>
<dbReference type="Gene3D" id="3.30.420.10">
    <property type="entry name" value="Ribonuclease H-like superfamily/Ribonuclease H"/>
    <property type="match status" value="1"/>
</dbReference>
<dbReference type="AlphaFoldDB" id="A0AAW2VDE2"/>
<reference evidence="2" key="2">
    <citation type="journal article" date="2024" name="Plant">
        <title>Genomic evolution and insights into agronomic trait innovations of Sesamum species.</title>
        <authorList>
            <person name="Miao H."/>
            <person name="Wang L."/>
            <person name="Qu L."/>
            <person name="Liu H."/>
            <person name="Sun Y."/>
            <person name="Le M."/>
            <person name="Wang Q."/>
            <person name="Wei S."/>
            <person name="Zheng Y."/>
            <person name="Lin W."/>
            <person name="Duan Y."/>
            <person name="Cao H."/>
            <person name="Xiong S."/>
            <person name="Wang X."/>
            <person name="Wei L."/>
            <person name="Li C."/>
            <person name="Ma Q."/>
            <person name="Ju M."/>
            <person name="Zhao R."/>
            <person name="Li G."/>
            <person name="Mu C."/>
            <person name="Tian Q."/>
            <person name="Mei H."/>
            <person name="Zhang T."/>
            <person name="Gao T."/>
            <person name="Zhang H."/>
        </authorList>
    </citation>
    <scope>NUCLEOTIDE SEQUENCE</scope>
    <source>
        <strain evidence="2">KEN1</strain>
    </source>
</reference>